<feature type="transmembrane region" description="Helical" evidence="1">
    <location>
        <begin position="7"/>
        <end position="26"/>
    </location>
</feature>
<keyword evidence="1" id="KW-0472">Membrane</keyword>
<keyword evidence="1" id="KW-1133">Transmembrane helix</keyword>
<organism evidence="2 3">
    <name type="scientific">Flavobacterium aquaticum</name>
    <dbReference type="NCBI Taxonomy" id="1236486"/>
    <lineage>
        <taxon>Bacteria</taxon>
        <taxon>Pseudomonadati</taxon>
        <taxon>Bacteroidota</taxon>
        <taxon>Flavobacteriia</taxon>
        <taxon>Flavobacteriales</taxon>
        <taxon>Flavobacteriaceae</taxon>
        <taxon>Flavobacterium</taxon>
    </lineage>
</organism>
<dbReference type="OrthoDB" id="1179771at2"/>
<feature type="transmembrane region" description="Helical" evidence="1">
    <location>
        <begin position="32"/>
        <end position="49"/>
    </location>
</feature>
<accession>A0A327YW69</accession>
<protein>
    <submittedName>
        <fullName evidence="2">Uncharacterized protein</fullName>
    </submittedName>
</protein>
<reference evidence="2 3" key="1">
    <citation type="submission" date="2018-06" db="EMBL/GenBank/DDBJ databases">
        <title>Genomic Encyclopedia of Type Strains, Phase III (KMG-III): the genomes of soil and plant-associated and newly described type strains.</title>
        <authorList>
            <person name="Whitman W."/>
        </authorList>
    </citation>
    <scope>NUCLEOTIDE SEQUENCE [LARGE SCALE GENOMIC DNA]</scope>
    <source>
        <strain evidence="2 3">CGMCC 1.12398</strain>
    </source>
</reference>
<evidence type="ECO:0000313" key="2">
    <source>
        <dbReference type="EMBL" id="RAK24921.1"/>
    </source>
</evidence>
<dbReference type="AlphaFoldDB" id="A0A327YW69"/>
<evidence type="ECO:0000256" key="1">
    <source>
        <dbReference type="SAM" id="Phobius"/>
    </source>
</evidence>
<gene>
    <name evidence="2" type="ORF">B0I03_10177</name>
</gene>
<proteinExistence type="predicted"/>
<comment type="caution">
    <text evidence="2">The sequence shown here is derived from an EMBL/GenBank/DDBJ whole genome shotgun (WGS) entry which is preliminary data.</text>
</comment>
<dbReference type="RefSeq" id="WP_111565512.1">
    <property type="nucleotide sequence ID" value="NZ_QLMI01000001.1"/>
</dbReference>
<keyword evidence="1" id="KW-0812">Transmembrane</keyword>
<dbReference type="EMBL" id="QLMI01000001">
    <property type="protein sequence ID" value="RAK24921.1"/>
    <property type="molecule type" value="Genomic_DNA"/>
</dbReference>
<sequence>MSKKVKSFLYNFLGFVVIYLPTLFLVDEFTHLNGLWIPMTAFMVALILAPKFQAIKTHNGEKIYMKWFFIKGVKEIE</sequence>
<dbReference type="Proteomes" id="UP000249620">
    <property type="component" value="Unassembled WGS sequence"/>
</dbReference>
<name>A0A327YW69_9FLAO</name>
<evidence type="ECO:0000313" key="3">
    <source>
        <dbReference type="Proteomes" id="UP000249620"/>
    </source>
</evidence>
<keyword evidence="3" id="KW-1185">Reference proteome</keyword>